<proteinExistence type="inferred from homology"/>
<sequence length="288" mass="33794">MIFQKFIHTKSLGHVRKNRALLCKCMSTSIKSENDEKLPTDKPKEIELSKKVEITNLTTKKDLQWRTPWHEKDGQYYSFLRTFYTEESSTTLLKLLQTPVNLHPTAIKQWWARKMERQNMLMQQYIPERNQTLGDELAAAHFIVYRGGAVKFFDDDKWIKANELKQYELPVHYDSEKILQAIDCSGMNLYYEGLANLRNLKKLEWLSLSSCANMDDWAMDTISNIFSDSLIYLDIRYCPRITVRGLGALHTLKELKILYVDEMLSYKSFELTCLMLQDILPNLDIRTA</sequence>
<organism evidence="3 4">
    <name type="scientific">Aquatica leii</name>
    <dbReference type="NCBI Taxonomy" id="1421715"/>
    <lineage>
        <taxon>Eukaryota</taxon>
        <taxon>Metazoa</taxon>
        <taxon>Ecdysozoa</taxon>
        <taxon>Arthropoda</taxon>
        <taxon>Hexapoda</taxon>
        <taxon>Insecta</taxon>
        <taxon>Pterygota</taxon>
        <taxon>Neoptera</taxon>
        <taxon>Endopterygota</taxon>
        <taxon>Coleoptera</taxon>
        <taxon>Polyphaga</taxon>
        <taxon>Elateriformia</taxon>
        <taxon>Elateroidea</taxon>
        <taxon>Lampyridae</taxon>
        <taxon>Luciolinae</taxon>
        <taxon>Aquatica</taxon>
    </lineage>
</organism>
<dbReference type="Gene3D" id="3.80.10.10">
    <property type="entry name" value="Ribonuclease Inhibitor"/>
    <property type="match status" value="1"/>
</dbReference>
<dbReference type="FunFam" id="3.80.10.10:FF:000168">
    <property type="entry name" value="Distal membrane arm assembly complex 2"/>
    <property type="match status" value="1"/>
</dbReference>
<evidence type="ECO:0000256" key="2">
    <source>
        <dbReference type="ARBA" id="ARBA00076566"/>
    </source>
</evidence>
<dbReference type="EMBL" id="JARPUR010000007">
    <property type="protein sequence ID" value="KAK4873432.1"/>
    <property type="molecule type" value="Genomic_DNA"/>
</dbReference>
<evidence type="ECO:0000313" key="3">
    <source>
        <dbReference type="EMBL" id="KAK4873432.1"/>
    </source>
</evidence>
<accession>A0AAN7NZ32</accession>
<dbReference type="AlphaFoldDB" id="A0AAN7NZ32"/>
<gene>
    <name evidence="3" type="ORF">RN001_015461</name>
</gene>
<protein>
    <recommendedName>
        <fullName evidence="2">ATP synthase subunit s-like protein</fullName>
    </recommendedName>
</protein>
<dbReference type="SUPFAM" id="SSF52047">
    <property type="entry name" value="RNI-like"/>
    <property type="match status" value="1"/>
</dbReference>
<name>A0AAN7NZ32_9COLE</name>
<dbReference type="Proteomes" id="UP001353858">
    <property type="component" value="Unassembled WGS sequence"/>
</dbReference>
<dbReference type="InterPro" id="IPR032675">
    <property type="entry name" value="LRR_dom_sf"/>
</dbReference>
<reference evidence="4" key="1">
    <citation type="submission" date="2023-01" db="EMBL/GenBank/DDBJ databases">
        <title>Key to firefly adult light organ development and bioluminescence: homeobox transcription factors regulate luciferase expression and transportation to peroxisome.</title>
        <authorList>
            <person name="Fu X."/>
        </authorList>
    </citation>
    <scope>NUCLEOTIDE SEQUENCE [LARGE SCALE GENOMIC DNA]</scope>
</reference>
<evidence type="ECO:0000313" key="4">
    <source>
        <dbReference type="Proteomes" id="UP001353858"/>
    </source>
</evidence>
<evidence type="ECO:0000256" key="1">
    <source>
        <dbReference type="ARBA" id="ARBA00006901"/>
    </source>
</evidence>
<comment type="similarity">
    <text evidence="1">Belongs to the ATP synthase subunit s family.</text>
</comment>
<comment type="caution">
    <text evidence="3">The sequence shown here is derived from an EMBL/GenBank/DDBJ whole genome shotgun (WGS) entry which is preliminary data.</text>
</comment>
<keyword evidence="4" id="KW-1185">Reference proteome</keyword>